<dbReference type="Proteomes" id="UP000682843">
    <property type="component" value="Chromosome"/>
</dbReference>
<name>A0ABX8ABE1_9BRAD</name>
<gene>
    <name evidence="1" type="ORF">RPMA_18540</name>
</gene>
<protein>
    <recommendedName>
        <fullName evidence="3">HEPN AbiU2-like domain-containing protein</fullName>
    </recommendedName>
</protein>
<reference evidence="1 2" key="1">
    <citation type="submission" date="2019-02" db="EMBL/GenBank/DDBJ databases">
        <title>Emended description of the genus Rhodopseudomonas and description of Rhodopseudomonas albus sp. nov., a non-phototrophic, heavy-metal-tolerant bacterium isolated from garden soil.</title>
        <authorList>
            <person name="Bao Z."/>
            <person name="Cao W.W."/>
            <person name="Sato Y."/>
            <person name="Nishizawa T."/>
            <person name="Zhao J."/>
            <person name="Guo Y."/>
            <person name="Ohta H."/>
        </authorList>
    </citation>
    <scope>NUCLEOTIDE SEQUENCE [LARGE SCALE GENOMIC DNA]</scope>
    <source>
        <strain evidence="1 2">SK50-23</strain>
    </source>
</reference>
<evidence type="ECO:0000313" key="1">
    <source>
        <dbReference type="EMBL" id="QUS40611.1"/>
    </source>
</evidence>
<evidence type="ECO:0000313" key="2">
    <source>
        <dbReference type="Proteomes" id="UP000682843"/>
    </source>
</evidence>
<keyword evidence="2" id="KW-1185">Reference proteome</keyword>
<proteinExistence type="predicted"/>
<dbReference type="EMBL" id="CP036498">
    <property type="protein sequence ID" value="QUS40611.1"/>
    <property type="molecule type" value="Genomic_DNA"/>
</dbReference>
<organism evidence="1 2">
    <name type="scientific">Tardiphaga alba</name>
    <dbReference type="NCBI Taxonomy" id="340268"/>
    <lineage>
        <taxon>Bacteria</taxon>
        <taxon>Pseudomonadati</taxon>
        <taxon>Pseudomonadota</taxon>
        <taxon>Alphaproteobacteria</taxon>
        <taxon>Hyphomicrobiales</taxon>
        <taxon>Nitrobacteraceae</taxon>
        <taxon>Tardiphaga</taxon>
    </lineage>
</organism>
<evidence type="ECO:0008006" key="3">
    <source>
        <dbReference type="Google" id="ProtNLM"/>
    </source>
</evidence>
<accession>A0ABX8ABE1</accession>
<sequence>MEPIDWLRVNVPGFEALCEDERAAIRDFSMLWSLFEGTVLGTRGSTKMLLSLVDKLDSLGAIKISPLRPAIAHFRTRYYSNGAFTAAFDQHLHFRRGDQRGIAELFVSGASSEACSVLKGLLVIIFRLRNNLFHGLKWSYGLQGQLDNFRHANEVLMAVCSMAVSVGLVRY</sequence>
<dbReference type="RefSeq" id="WP_211913863.1">
    <property type="nucleotide sequence ID" value="NZ_CP036498.1"/>
</dbReference>